<comment type="similarity">
    <text evidence="3">In the N-terminal section; belongs to the MoaB/Mog family.</text>
</comment>
<organism evidence="12 13">
    <name type="scientific">Biomphalaria glabrata</name>
    <name type="common">Bloodfluke planorb</name>
    <name type="synonym">Freshwater snail</name>
    <dbReference type="NCBI Taxonomy" id="6526"/>
    <lineage>
        <taxon>Eukaryota</taxon>
        <taxon>Metazoa</taxon>
        <taxon>Spiralia</taxon>
        <taxon>Lophotrochozoa</taxon>
        <taxon>Mollusca</taxon>
        <taxon>Gastropoda</taxon>
        <taxon>Heterobranchia</taxon>
        <taxon>Euthyneura</taxon>
        <taxon>Panpulmonata</taxon>
        <taxon>Hygrophila</taxon>
        <taxon>Lymnaeoidea</taxon>
        <taxon>Planorbidae</taxon>
        <taxon>Biomphalaria</taxon>
    </lineage>
</organism>
<evidence type="ECO:0000256" key="4">
    <source>
        <dbReference type="ARBA" id="ARBA00013269"/>
    </source>
</evidence>
<evidence type="ECO:0000256" key="3">
    <source>
        <dbReference type="ARBA" id="ARBA00007589"/>
    </source>
</evidence>
<dbReference type="Pfam" id="PF00994">
    <property type="entry name" value="MoCF_biosynth"/>
    <property type="match status" value="1"/>
</dbReference>
<dbReference type="PANTHER" id="PTHR43764:SF1">
    <property type="entry name" value="MOLYBDOPTERIN MOLYBDOTRANSFERASE"/>
    <property type="match status" value="1"/>
</dbReference>
<dbReference type="PANTHER" id="PTHR43764">
    <property type="entry name" value="MOLYBDENUM COFACTOR BIOSYNTHESIS"/>
    <property type="match status" value="1"/>
</dbReference>
<dbReference type="Proteomes" id="UP001165740">
    <property type="component" value="Chromosome 3"/>
</dbReference>
<evidence type="ECO:0000256" key="7">
    <source>
        <dbReference type="ARBA" id="ARBA00022723"/>
    </source>
</evidence>
<evidence type="ECO:0000256" key="10">
    <source>
        <dbReference type="SAM" id="MobiDB-lite"/>
    </source>
</evidence>
<feature type="region of interest" description="Disordered" evidence="10">
    <location>
        <begin position="276"/>
        <end position="295"/>
    </location>
</feature>
<dbReference type="CDD" id="cd00886">
    <property type="entry name" value="MogA_MoaB"/>
    <property type="match status" value="1"/>
</dbReference>
<evidence type="ECO:0000256" key="6">
    <source>
        <dbReference type="ARBA" id="ARBA00022679"/>
    </source>
</evidence>
<feature type="domain" description="MoaB/Mog" evidence="11">
    <location>
        <begin position="17"/>
        <end position="164"/>
    </location>
</feature>
<proteinExistence type="inferred from homology"/>
<keyword evidence="8" id="KW-0460">Magnesium</keyword>
<dbReference type="EC" id="2.10.1.1" evidence="4"/>
<comment type="cofactor">
    <cofactor evidence="1">
        <name>Mg(2+)</name>
        <dbReference type="ChEBI" id="CHEBI:18420"/>
    </cofactor>
</comment>
<feature type="compositionally biased region" description="Basic and acidic residues" evidence="10">
    <location>
        <begin position="604"/>
        <end position="613"/>
    </location>
</feature>
<dbReference type="InterPro" id="IPR036425">
    <property type="entry name" value="MoaB/Mog-like_dom_sf"/>
</dbReference>
<accession>A0A9W2ZY59</accession>
<feature type="region of interest" description="Disordered" evidence="10">
    <location>
        <begin position="877"/>
        <end position="911"/>
    </location>
</feature>
<gene>
    <name evidence="13" type="primary">LOC106057036</name>
</gene>
<dbReference type="FunFam" id="3.40.980.10:FF:000002">
    <property type="entry name" value="Molybdopterin molybdenumtransferase"/>
    <property type="match status" value="1"/>
</dbReference>
<evidence type="ECO:0000256" key="2">
    <source>
        <dbReference type="ARBA" id="ARBA00005046"/>
    </source>
</evidence>
<evidence type="ECO:0000313" key="12">
    <source>
        <dbReference type="Proteomes" id="UP001165740"/>
    </source>
</evidence>
<feature type="compositionally biased region" description="Polar residues" evidence="10">
    <location>
        <begin position="877"/>
        <end position="909"/>
    </location>
</feature>
<keyword evidence="7" id="KW-0479">Metal-binding</keyword>
<feature type="compositionally biased region" description="Polar residues" evidence="10">
    <location>
        <begin position="614"/>
        <end position="631"/>
    </location>
</feature>
<dbReference type="GO" id="GO:0006777">
    <property type="term" value="P:Mo-molybdopterin cofactor biosynthetic process"/>
    <property type="evidence" value="ECO:0007669"/>
    <property type="project" value="UniProtKB-KW"/>
</dbReference>
<dbReference type="SUPFAM" id="SSF53218">
    <property type="entry name" value="Molybdenum cofactor biosynthesis proteins"/>
    <property type="match status" value="1"/>
</dbReference>
<name>A0A9W2ZY59_BIOGL</name>
<keyword evidence="6" id="KW-0808">Transferase</keyword>
<dbReference type="GO" id="GO:0046872">
    <property type="term" value="F:metal ion binding"/>
    <property type="evidence" value="ECO:0007669"/>
    <property type="project" value="UniProtKB-KW"/>
</dbReference>
<comment type="pathway">
    <text evidence="2">Cofactor biosynthesis; molybdopterin biosynthesis.</text>
</comment>
<dbReference type="GeneID" id="106057036"/>
<evidence type="ECO:0000259" key="11">
    <source>
        <dbReference type="SMART" id="SM00852"/>
    </source>
</evidence>
<evidence type="ECO:0000256" key="8">
    <source>
        <dbReference type="ARBA" id="ARBA00022842"/>
    </source>
</evidence>
<dbReference type="AlphaFoldDB" id="A0A9W2ZY59"/>
<feature type="compositionally biased region" description="Polar residues" evidence="10">
    <location>
        <begin position="924"/>
        <end position="936"/>
    </location>
</feature>
<dbReference type="RefSeq" id="XP_055879904.1">
    <property type="nucleotide sequence ID" value="XM_056023929.1"/>
</dbReference>
<dbReference type="Gene3D" id="3.40.980.10">
    <property type="entry name" value="MoaB/Mog-like domain"/>
    <property type="match status" value="1"/>
</dbReference>
<dbReference type="GO" id="GO:0061599">
    <property type="term" value="F:molybdopterin molybdotransferase activity"/>
    <property type="evidence" value="ECO:0007669"/>
    <property type="project" value="UniProtKB-EC"/>
</dbReference>
<protein>
    <recommendedName>
        <fullName evidence="4">molybdopterin molybdotransferase</fullName>
        <ecNumber evidence="4">2.10.1.1</ecNumber>
    </recommendedName>
</protein>
<keyword evidence="5" id="KW-0500">Molybdenum</keyword>
<reference evidence="13" key="1">
    <citation type="submission" date="2025-08" db="UniProtKB">
        <authorList>
            <consortium name="RefSeq"/>
        </authorList>
    </citation>
    <scope>IDENTIFICATION</scope>
</reference>
<feature type="region of interest" description="Disordered" evidence="10">
    <location>
        <begin position="604"/>
        <end position="631"/>
    </location>
</feature>
<dbReference type="InterPro" id="IPR051920">
    <property type="entry name" value="MPT_Adenylyltrnsfr/MoaC-Rel"/>
</dbReference>
<evidence type="ECO:0000256" key="5">
    <source>
        <dbReference type="ARBA" id="ARBA00022505"/>
    </source>
</evidence>
<sequence>MIPLKMADRDSPNINVGILTISDSCYNGSATDRSGENLKHLVETGKLIKGTVVTKDIIPDELDQIKAKLLHWSDHLKLDLILTTGGTGFAHRDVTPEATKAVLEKEAMGLTVAMLKGSLDITPMAMLTRLVCGSRGSTLIINLPGSTKGSSECFQIASVAIPHAVDLLRGHKYQVERTHSALQAEHNLSQPSAGCEMLEKNLDYHLLDSVSSKVSSAMKTTETYLHSLDSFLHDTSGQTTLTQDSSVSTLMWKALLSLPKEAMLSLVNSFSSLTEASSSSSASTPNQDPYLHSSELKSQQAVVSSSLLPVVHKTQSLPEFLTSKGQRPVHLNHSSQMLPSNIQVVRPQITSVSPSQNSHVGSHHLLHLDNTFNSSRSNIASHPQDILPEHCHRSVGTQNAEISSSSFTSGNELLSCVNMPSQASVGNIERRLTSTNYQIVSNSLPMDNAFPAPCTSRLHVYESNVQALQSPSYGKHRAVFSCPLSQSSLHSKGERSDNILAREIKPPVQSSFNHVVQVFLPSSSYPETEQSGQRDGSWQTNKEFNLLRSNTEYQKMELSTNESPPSYLQNYSNLREDVNISVESLFNTNQTSETISNFESDVQKDHHSEHKSEASNVNATNTVRSPSSQQLKTCKNKTIESTLLIDSQLKSNKKIITEFRYCSPNYTPNSSWHKLKDPVSTSIKSAKIHYMKSKGELLYVPVGDSLRSFINEHPMVQGIYLHKGKREIKKQLAQLCRQYDSGDRMTSWRRGKEILERNRFDDFFELTEEGRKEQEEVLASRKRDQYVVNWYVWCPGHSNCRRKCGGFGMCLEKCKGMMHKQDRHNCSLMINMKLFLSDMSTWRVNIIGSHVPAGSGVNWVPPVLYSLQSSSGRMLDDLSSTEQAKTAQRNSSCKKTATQSSTSAGSDAANNLPPASLSLHKVCKSSTQTSKGSMTFPSKKRISKMLSNLKRRRLERQSSLKAASFRKGDNSVISNEQDNFQLEGLKPKIAWGTKDVGSEADRDHGTHSSMKHPVNSDFENIFENLTRHFGIDVSARKLSNYTTECEINKADTSAMPDSTGLVKSSLAVERSNNLKCSPILTHKYNLDVAQGLGLDQPYLNANTLSDILQQANGQDNFDFQVEMSSSIDSGLNDSYSSKSLNEWKSEYRMNWHSSNAVKQDSSCLSDVFPLQTSSACSPQSNNLFECSDAPLNTYIKSESEAIASIVQSLCGASDFDTMQAIALHDPMVNPELTDTTQVSANNLTLLEALPSYQEATASLVHQLTQPAHKLDHLDE</sequence>
<dbReference type="NCBIfam" id="TIGR00177">
    <property type="entry name" value="molyb_syn"/>
    <property type="match status" value="1"/>
</dbReference>
<dbReference type="InterPro" id="IPR008284">
    <property type="entry name" value="MoCF_biosynth_CS"/>
</dbReference>
<dbReference type="SMART" id="SM00852">
    <property type="entry name" value="MoCF_biosynth"/>
    <property type="match status" value="1"/>
</dbReference>
<dbReference type="PROSITE" id="PS01078">
    <property type="entry name" value="MOCF_BIOSYNTHESIS_1"/>
    <property type="match status" value="1"/>
</dbReference>
<dbReference type="InterPro" id="IPR001453">
    <property type="entry name" value="MoaB/Mog_dom"/>
</dbReference>
<evidence type="ECO:0000256" key="1">
    <source>
        <dbReference type="ARBA" id="ARBA00001946"/>
    </source>
</evidence>
<keyword evidence="12" id="KW-1185">Reference proteome</keyword>
<keyword evidence="9" id="KW-0501">Molybdenum cofactor biosynthesis</keyword>
<feature type="region of interest" description="Disordered" evidence="10">
    <location>
        <begin position="922"/>
        <end position="941"/>
    </location>
</feature>
<dbReference type="OrthoDB" id="4349954at2759"/>
<evidence type="ECO:0000313" key="13">
    <source>
        <dbReference type="RefSeq" id="XP_055879904.1"/>
    </source>
</evidence>
<evidence type="ECO:0000256" key="9">
    <source>
        <dbReference type="ARBA" id="ARBA00023150"/>
    </source>
</evidence>